<protein>
    <submittedName>
        <fullName evidence="1">Uncharacterized protein</fullName>
    </submittedName>
</protein>
<keyword evidence="1" id="KW-0614">Plasmid</keyword>
<dbReference type="InterPro" id="IPR011335">
    <property type="entry name" value="Restrct_endonuc-II-like"/>
</dbReference>
<name>A0A346Y778_9ACTN</name>
<accession>A0A346Y778</accession>
<gene>
    <name evidence="1" type="ORF">DVS28_b0585</name>
</gene>
<proteinExistence type="predicted"/>
<dbReference type="KEGG" id="euz:DVS28_b0585"/>
<dbReference type="EMBL" id="CP031166">
    <property type="protein sequence ID" value="AXV10325.1"/>
    <property type="molecule type" value="Genomic_DNA"/>
</dbReference>
<geneLocation type="plasmid" evidence="2">
    <name>pedy32-46i</name>
</geneLocation>
<reference evidence="1 2" key="1">
    <citation type="submission" date="2018-09" db="EMBL/GenBank/DDBJ databases">
        <title>Complete genome sequence of Euzebya sp. DY32-46 isolated from seawater of Pacific Ocean.</title>
        <authorList>
            <person name="Xu L."/>
            <person name="Wu Y.-H."/>
            <person name="Xu X.-W."/>
        </authorList>
    </citation>
    <scope>NUCLEOTIDE SEQUENCE [LARGE SCALE GENOMIC DNA]</scope>
    <source>
        <strain evidence="1 2">DY32-46</strain>
        <plasmid evidence="2">pedy32-46i</plasmid>
    </source>
</reference>
<keyword evidence="2" id="KW-1185">Reference proteome</keyword>
<dbReference type="AlphaFoldDB" id="A0A346Y778"/>
<dbReference type="Proteomes" id="UP000264006">
    <property type="component" value="Plasmid pEDY32-46I"/>
</dbReference>
<organism evidence="1 2">
    <name type="scientific">Euzebya pacifica</name>
    <dbReference type="NCBI Taxonomy" id="1608957"/>
    <lineage>
        <taxon>Bacteria</taxon>
        <taxon>Bacillati</taxon>
        <taxon>Actinomycetota</taxon>
        <taxon>Nitriliruptoria</taxon>
        <taxon>Euzebyales</taxon>
    </lineage>
</organism>
<evidence type="ECO:0000313" key="1">
    <source>
        <dbReference type="EMBL" id="AXV10325.1"/>
    </source>
</evidence>
<dbReference type="SUPFAM" id="SSF52980">
    <property type="entry name" value="Restriction endonuclease-like"/>
    <property type="match status" value="1"/>
</dbReference>
<sequence length="244" mass="27427">MDMTADDWNRLYAVLVALEVPQPVMNFPHPKDKDDPLPLAWPKQRIGICFDHNDPKAWERIDWRVFRLTRQLARELPGPLRFISDVAFAHRIEQLEADAKQKTSRTERVLLEAIMRAGLPEPDRNIEIRNDDGRLLTIPDFAWEDRYLAVFLDGWAFHAGKEAKEALTAAAKDAGHRKVVQDRIKTKASSDAAARAWMTANGWTVIAVGDGTVDEGAQALADAVDNICATWARLDHSDAVRSAP</sequence>
<dbReference type="Gene3D" id="3.40.960.10">
    <property type="entry name" value="VSR Endonuclease"/>
    <property type="match status" value="1"/>
</dbReference>
<evidence type="ECO:0000313" key="2">
    <source>
        <dbReference type="Proteomes" id="UP000264006"/>
    </source>
</evidence>